<comment type="pathway">
    <text evidence="1">Cofactor biosynthesis; molybdopterin biosynthesis.</text>
</comment>
<keyword evidence="4" id="KW-1185">Reference proteome</keyword>
<keyword evidence="1" id="KW-0460">Magnesium</keyword>
<keyword evidence="1" id="KW-0808">Transferase</keyword>
<dbReference type="Gene3D" id="3.40.980.10">
    <property type="entry name" value="MoaB/Mog-like domain"/>
    <property type="match status" value="1"/>
</dbReference>
<dbReference type="InterPro" id="IPR036425">
    <property type="entry name" value="MoaB/Mog-like_dom_sf"/>
</dbReference>
<dbReference type="UniPathway" id="UPA00344"/>
<organism evidence="3 4">
    <name type="scientific">Butyricicoccus porcorum</name>
    <dbReference type="NCBI Taxonomy" id="1945634"/>
    <lineage>
        <taxon>Bacteria</taxon>
        <taxon>Bacillati</taxon>
        <taxon>Bacillota</taxon>
        <taxon>Clostridia</taxon>
        <taxon>Eubacteriales</taxon>
        <taxon>Butyricicoccaceae</taxon>
        <taxon>Butyricicoccus</taxon>
    </lineage>
</organism>
<dbReference type="GO" id="GO:0005829">
    <property type="term" value="C:cytosol"/>
    <property type="evidence" value="ECO:0007669"/>
    <property type="project" value="TreeGrafter"/>
</dbReference>
<evidence type="ECO:0000313" key="4">
    <source>
        <dbReference type="Proteomes" id="UP000194903"/>
    </source>
</evidence>
<keyword evidence="1" id="KW-0500">Molybdenum</keyword>
<dbReference type="GO" id="GO:0061599">
    <property type="term" value="F:molybdopterin molybdotransferase activity"/>
    <property type="evidence" value="ECO:0007669"/>
    <property type="project" value="UniProtKB-UniRule"/>
</dbReference>
<comment type="function">
    <text evidence="1">Catalyzes the insertion of molybdate into adenylated molybdopterin with the concomitant release of AMP.</text>
</comment>
<comment type="catalytic activity">
    <reaction evidence="1">
        <text>adenylyl-molybdopterin + molybdate = Mo-molybdopterin + AMP + H(+)</text>
        <dbReference type="Rhea" id="RHEA:35047"/>
        <dbReference type="ChEBI" id="CHEBI:15378"/>
        <dbReference type="ChEBI" id="CHEBI:36264"/>
        <dbReference type="ChEBI" id="CHEBI:62727"/>
        <dbReference type="ChEBI" id="CHEBI:71302"/>
        <dbReference type="ChEBI" id="CHEBI:456215"/>
    </reaction>
</comment>
<comment type="caution">
    <text evidence="3">The sequence shown here is derived from an EMBL/GenBank/DDBJ whole genome shotgun (WGS) entry which is preliminary data.</text>
</comment>
<dbReference type="AlphaFoldDB" id="A0A252F2A3"/>
<dbReference type="OrthoDB" id="9767940at2"/>
<dbReference type="GO" id="GO:0006777">
    <property type="term" value="P:Mo-molybdopterin cofactor biosynthetic process"/>
    <property type="evidence" value="ECO:0007669"/>
    <property type="project" value="UniProtKB-UniRule"/>
</dbReference>
<dbReference type="PANTHER" id="PTHR10192:SF28">
    <property type="entry name" value="MOLYBDOPTERIN MOLYBDENUMTRANSFERASE"/>
    <property type="match status" value="1"/>
</dbReference>
<dbReference type="Proteomes" id="UP000194903">
    <property type="component" value="Unassembled WGS sequence"/>
</dbReference>
<dbReference type="GO" id="GO:0046872">
    <property type="term" value="F:metal ion binding"/>
    <property type="evidence" value="ECO:0007669"/>
    <property type="project" value="UniProtKB-UniRule"/>
</dbReference>
<evidence type="ECO:0000313" key="3">
    <source>
        <dbReference type="EMBL" id="OUM19882.1"/>
    </source>
</evidence>
<feature type="domain" description="MoaB/Mog" evidence="2">
    <location>
        <begin position="174"/>
        <end position="305"/>
    </location>
</feature>
<gene>
    <name evidence="3" type="ORF">CBW42_10390</name>
</gene>
<dbReference type="SUPFAM" id="SSF53218">
    <property type="entry name" value="Molybdenum cofactor biosynthesis proteins"/>
    <property type="match status" value="1"/>
</dbReference>
<dbReference type="PANTHER" id="PTHR10192">
    <property type="entry name" value="MOLYBDOPTERIN BIOSYNTHESIS PROTEIN"/>
    <property type="match status" value="1"/>
</dbReference>
<evidence type="ECO:0000259" key="2">
    <source>
        <dbReference type="SMART" id="SM00852"/>
    </source>
</evidence>
<reference evidence="3 4" key="1">
    <citation type="submission" date="2017-05" db="EMBL/GenBank/DDBJ databases">
        <title>Butyricicoccus porcorum sp. nov. a butyrate-producing bacterium from the swine intestinal tract.</title>
        <authorList>
            <person name="Trachsel J."/>
            <person name="Humphrey S."/>
            <person name="Allen H.K."/>
        </authorList>
    </citation>
    <scope>NUCLEOTIDE SEQUENCE [LARGE SCALE GENOMIC DNA]</scope>
    <source>
        <strain evidence="3">BB10</strain>
    </source>
</reference>
<dbReference type="EC" id="2.10.1.1" evidence="1"/>
<dbReference type="Pfam" id="PF00994">
    <property type="entry name" value="MoCF_biosynth"/>
    <property type="match status" value="1"/>
</dbReference>
<dbReference type="RefSeq" id="WP_087020998.1">
    <property type="nucleotide sequence ID" value="NZ_CP178353.1"/>
</dbReference>
<name>A0A252F2A3_9FIRM</name>
<evidence type="ECO:0000256" key="1">
    <source>
        <dbReference type="RuleBase" id="RU365090"/>
    </source>
</evidence>
<keyword evidence="1" id="KW-0501">Molybdenum cofactor biosynthesis</keyword>
<dbReference type="CDD" id="cd03522">
    <property type="entry name" value="MoeA_like"/>
    <property type="match status" value="1"/>
</dbReference>
<proteinExistence type="inferred from homology"/>
<dbReference type="InterPro" id="IPR038987">
    <property type="entry name" value="MoeA-like"/>
</dbReference>
<dbReference type="InterPro" id="IPR001453">
    <property type="entry name" value="MoaB/Mog_dom"/>
</dbReference>
<sequence length="338" mass="35990">MKLIETEKAVGMVLCHDLTEIIPGVRKGAAFKKGHIVTEEDIPHLLDMGKRHLYVWDLGDGYVHENDAAARMARAVCGANISGGAPSEGKINLKADCDGILKIDRAAVYDLCRDPEICLATIRPDRLIRKGKQVAGTRVIPLAVKEETVQRFEEICAAHAPVMEIVPLKPAKIGIVTTGSEIQSGRIKDSFGDVLRAKAAECGAEVIGQVFPGDEEEAIAQAIIDFIAQGATLVEVTGGMSVDPDDRTPAAIRRVAEPVSYGAPVLPGAMFMLAYAGEVPVVGLPGCVMFARRTIFDLIVPRLLAGERITREDIVAQAVGGLCEGCETCTYPACGFGG</sequence>
<comment type="cofactor">
    <cofactor evidence="1">
        <name>Mg(2+)</name>
        <dbReference type="ChEBI" id="CHEBI:18420"/>
    </cofactor>
</comment>
<accession>A0A252F2A3</accession>
<dbReference type="EMBL" id="NHOC01000009">
    <property type="protein sequence ID" value="OUM19882.1"/>
    <property type="molecule type" value="Genomic_DNA"/>
</dbReference>
<keyword evidence="1" id="KW-0479">Metal-binding</keyword>
<comment type="similarity">
    <text evidence="1">Belongs to the MoeA family.</text>
</comment>
<protein>
    <recommendedName>
        <fullName evidence="1">Molybdopterin molybdenumtransferase</fullName>
        <ecNumber evidence="1">2.10.1.1</ecNumber>
    </recommendedName>
</protein>
<dbReference type="SMART" id="SM00852">
    <property type="entry name" value="MoCF_biosynth"/>
    <property type="match status" value="1"/>
</dbReference>